<feature type="domain" description="EGF-like" evidence="27">
    <location>
        <begin position="1582"/>
        <end position="1618"/>
    </location>
</feature>
<evidence type="ECO:0000259" key="30">
    <source>
        <dbReference type="PROSITE" id="PS50227"/>
    </source>
</evidence>
<dbReference type="FunFam" id="2.60.120.200:FF:000059">
    <property type="entry name" value="Cadherin EGF LAG seven-pass G-type receptor 1"/>
    <property type="match status" value="1"/>
</dbReference>
<accession>A0A8C7MH70</accession>
<dbReference type="FunFam" id="2.60.40.60:FF:000010">
    <property type="entry name" value="Cadherin EGF LAG seven-pass G-type receptor 3"/>
    <property type="match status" value="2"/>
</dbReference>
<dbReference type="FunFam" id="2.60.40.60:FF:000044">
    <property type="entry name" value="Cadherin, EGF LAG seven-pass G-type receptor 3"/>
    <property type="match status" value="1"/>
</dbReference>
<keyword evidence="16" id="KW-0675">Receptor</keyword>
<feature type="domain" description="Cadherin" evidence="32">
    <location>
        <begin position="616"/>
        <end position="717"/>
    </location>
</feature>
<dbReference type="SMART" id="SM00112">
    <property type="entry name" value="CA"/>
    <property type="match status" value="9"/>
</dbReference>
<dbReference type="PANTHER" id="PTHR24026:SF36">
    <property type="entry name" value="CADHERIN EGF LAG SEVEN-PASS G-TYPE RECEPTOR 1"/>
    <property type="match status" value="1"/>
</dbReference>
<dbReference type="Proteomes" id="UP000694557">
    <property type="component" value="Unassembled WGS sequence"/>
</dbReference>
<dbReference type="CDD" id="cd00054">
    <property type="entry name" value="EGF_CA"/>
    <property type="match status" value="4"/>
</dbReference>
<feature type="transmembrane region" description="Helical" evidence="25">
    <location>
        <begin position="2430"/>
        <end position="2453"/>
    </location>
</feature>
<dbReference type="GO" id="GO:0009653">
    <property type="term" value="P:anatomical structure morphogenesis"/>
    <property type="evidence" value="ECO:0007669"/>
    <property type="project" value="UniProtKB-ARBA"/>
</dbReference>
<dbReference type="Gene3D" id="1.20.1070.10">
    <property type="entry name" value="Rhodopsin 7-helix transmembrane proteins"/>
    <property type="match status" value="1"/>
</dbReference>
<dbReference type="Pfam" id="PF01825">
    <property type="entry name" value="GPS"/>
    <property type="match status" value="1"/>
</dbReference>
<dbReference type="FunFam" id="2.10.25.10:FF:000113">
    <property type="entry name" value="Cadherin, EGF LAG seven-pass G-type receptor 3"/>
    <property type="match status" value="1"/>
</dbReference>
<evidence type="ECO:0000256" key="10">
    <source>
        <dbReference type="ARBA" id="ARBA00022737"/>
    </source>
</evidence>
<dbReference type="InterPro" id="IPR013320">
    <property type="entry name" value="ConA-like_dom_sf"/>
</dbReference>
<dbReference type="PROSITE" id="PS01248">
    <property type="entry name" value="EGF_LAM_1"/>
    <property type="match status" value="1"/>
</dbReference>
<dbReference type="InterPro" id="IPR032471">
    <property type="entry name" value="AGRL2-4_GAIN_subdom_A"/>
</dbReference>
<dbReference type="Pfam" id="PF23592">
    <property type="entry name" value="Cadherin_CELSR2_9th"/>
    <property type="match status" value="1"/>
</dbReference>
<feature type="region of interest" description="Disordered" evidence="24">
    <location>
        <begin position="2679"/>
        <end position="2747"/>
    </location>
</feature>
<feature type="domain" description="Cadherin" evidence="32">
    <location>
        <begin position="718"/>
        <end position="820"/>
    </location>
</feature>
<feature type="domain" description="Cadherin" evidence="32">
    <location>
        <begin position="511"/>
        <end position="615"/>
    </location>
</feature>
<feature type="disulfide bond" evidence="22">
    <location>
        <begin position="1833"/>
        <end position="1842"/>
    </location>
</feature>
<dbReference type="PROSITE" id="PS50261">
    <property type="entry name" value="G_PROTEIN_RECEP_F2_4"/>
    <property type="match status" value="1"/>
</dbReference>
<feature type="transmembrane region" description="Helical" evidence="25">
    <location>
        <begin position="2573"/>
        <end position="2596"/>
    </location>
</feature>
<dbReference type="FunFam" id="2.60.40.60:FF:000038">
    <property type="entry name" value="Cadherin EGF LAG seven-pass G-type receptor 3"/>
    <property type="match status" value="1"/>
</dbReference>
<keyword evidence="18" id="KW-0807">Transducer</keyword>
<dbReference type="Pfam" id="PF00008">
    <property type="entry name" value="EGF"/>
    <property type="match status" value="2"/>
</dbReference>
<dbReference type="InterPro" id="IPR001881">
    <property type="entry name" value="EGF-like_Ca-bd_dom"/>
</dbReference>
<feature type="domain" description="Cadherin" evidence="32">
    <location>
        <begin position="1051"/>
        <end position="1151"/>
    </location>
</feature>
<dbReference type="SUPFAM" id="SSF81321">
    <property type="entry name" value="Family A G protein-coupled receptor-like"/>
    <property type="match status" value="1"/>
</dbReference>
<evidence type="ECO:0000256" key="9">
    <source>
        <dbReference type="ARBA" id="ARBA00022729"/>
    </source>
</evidence>
<dbReference type="Gene3D" id="4.10.1240.10">
    <property type="entry name" value="GPCR, family 2, extracellular hormone receptor domain"/>
    <property type="match status" value="1"/>
</dbReference>
<feature type="compositionally biased region" description="Acidic residues" evidence="24">
    <location>
        <begin position="2693"/>
        <end position="2702"/>
    </location>
</feature>
<keyword evidence="14 25" id="KW-0472">Membrane</keyword>
<feature type="disulfide bond" evidence="22">
    <location>
        <begin position="1871"/>
        <end position="1880"/>
    </location>
</feature>
<feature type="disulfide bond" evidence="23">
    <location>
        <begin position="1959"/>
        <end position="1968"/>
    </location>
</feature>
<dbReference type="GO" id="GO:0005886">
    <property type="term" value="C:plasma membrane"/>
    <property type="evidence" value="ECO:0007669"/>
    <property type="project" value="UniProtKB-SubCell"/>
</dbReference>
<keyword evidence="4" id="KW-0217">Developmental protein</keyword>
<evidence type="ECO:0000256" key="20">
    <source>
        <dbReference type="ARBA" id="ARBA00023292"/>
    </source>
</evidence>
<evidence type="ECO:0000259" key="28">
    <source>
        <dbReference type="PROSITE" id="PS50027"/>
    </source>
</evidence>
<dbReference type="PROSITE" id="PS00010">
    <property type="entry name" value="ASX_HYDROXYL"/>
    <property type="match status" value="1"/>
</dbReference>
<keyword evidence="7" id="KW-0597">Phosphoprotein</keyword>
<feature type="domain" description="Laminin G" evidence="26">
    <location>
        <begin position="1622"/>
        <end position="1805"/>
    </location>
</feature>
<feature type="transmembrane region" description="Helical" evidence="25">
    <location>
        <begin position="2372"/>
        <end position="2395"/>
    </location>
</feature>
<dbReference type="InterPro" id="IPR001791">
    <property type="entry name" value="Laminin_G"/>
</dbReference>
<evidence type="ECO:0000256" key="24">
    <source>
        <dbReference type="SAM" id="MobiDB-lite"/>
    </source>
</evidence>
<feature type="disulfide bond" evidence="22">
    <location>
        <begin position="1608"/>
        <end position="1617"/>
    </location>
</feature>
<proteinExistence type="inferred from homology"/>
<dbReference type="Gene3D" id="2.60.220.50">
    <property type="match status" value="2"/>
</dbReference>
<dbReference type="SMART" id="SM00181">
    <property type="entry name" value="EGF"/>
    <property type="match status" value="7"/>
</dbReference>
<feature type="disulfide bond" evidence="22">
    <location>
        <begin position="1322"/>
        <end position="1331"/>
    </location>
</feature>
<evidence type="ECO:0000256" key="11">
    <source>
        <dbReference type="ARBA" id="ARBA00022837"/>
    </source>
</evidence>
<dbReference type="CDD" id="cd00055">
    <property type="entry name" value="EGF_Lam"/>
    <property type="match status" value="2"/>
</dbReference>
<dbReference type="InterPro" id="IPR002126">
    <property type="entry name" value="Cadherin-like_dom"/>
</dbReference>
<feature type="compositionally biased region" description="Basic and acidic residues" evidence="24">
    <location>
        <begin position="2679"/>
        <end position="2692"/>
    </location>
</feature>
<dbReference type="FunFam" id="2.60.40.60:FF:000023">
    <property type="entry name" value="Cadherin EGF LAG seven-pass G-type receptor 3"/>
    <property type="match status" value="2"/>
</dbReference>
<feature type="domain" description="G-protein coupled receptors family 2 profile 1" evidence="30">
    <location>
        <begin position="1970"/>
        <end position="2043"/>
    </location>
</feature>
<dbReference type="InterPro" id="IPR000742">
    <property type="entry name" value="EGF"/>
</dbReference>
<dbReference type="SMART" id="SM00180">
    <property type="entry name" value="EGF_Lam"/>
    <property type="match status" value="1"/>
</dbReference>
<evidence type="ECO:0000256" key="1">
    <source>
        <dbReference type="ARBA" id="ARBA00002066"/>
    </source>
</evidence>
<feature type="domain" description="EGF-like" evidence="27">
    <location>
        <begin position="1296"/>
        <end position="1332"/>
    </location>
</feature>
<evidence type="ECO:0000256" key="13">
    <source>
        <dbReference type="ARBA" id="ARBA00023040"/>
    </source>
</evidence>
<keyword evidence="9" id="KW-0732">Signal</keyword>
<keyword evidence="15 22" id="KW-1015">Disulfide bond</keyword>
<dbReference type="SUPFAM" id="SSF49313">
    <property type="entry name" value="Cadherin-like"/>
    <property type="match status" value="9"/>
</dbReference>
<evidence type="ECO:0000256" key="3">
    <source>
        <dbReference type="ARBA" id="ARBA00010933"/>
    </source>
</evidence>
<dbReference type="Pfam" id="PF00002">
    <property type="entry name" value="7tm_2"/>
    <property type="match status" value="1"/>
</dbReference>
<dbReference type="Gene3D" id="2.10.25.10">
    <property type="entry name" value="Laminin"/>
    <property type="match status" value="5"/>
</dbReference>
<evidence type="ECO:0000256" key="4">
    <source>
        <dbReference type="ARBA" id="ARBA00022473"/>
    </source>
</evidence>
<dbReference type="SMART" id="SM00282">
    <property type="entry name" value="LamG"/>
    <property type="match status" value="2"/>
</dbReference>
<evidence type="ECO:0000256" key="12">
    <source>
        <dbReference type="ARBA" id="ARBA00022989"/>
    </source>
</evidence>
<feature type="region of interest" description="Disordered" evidence="24">
    <location>
        <begin position="2789"/>
        <end position="2809"/>
    </location>
</feature>
<evidence type="ECO:0000259" key="32">
    <source>
        <dbReference type="PROSITE" id="PS50268"/>
    </source>
</evidence>
<dbReference type="PROSITE" id="PS50268">
    <property type="entry name" value="CADHERIN_2"/>
    <property type="match status" value="9"/>
</dbReference>
<evidence type="ECO:0000256" key="21">
    <source>
        <dbReference type="PROSITE-ProRule" id="PRU00043"/>
    </source>
</evidence>
<keyword evidence="19" id="KW-0379">Hydroxylation</keyword>
<dbReference type="Pfam" id="PF16489">
    <property type="entry name" value="GAIN"/>
    <property type="match status" value="1"/>
</dbReference>
<evidence type="ECO:0000256" key="22">
    <source>
        <dbReference type="PROSITE-ProRule" id="PRU00076"/>
    </source>
</evidence>
<gene>
    <name evidence="33" type="primary">LOC109897759</name>
</gene>
<feature type="disulfide bond" evidence="23">
    <location>
        <begin position="1938"/>
        <end position="1950"/>
    </location>
</feature>
<evidence type="ECO:0000256" key="17">
    <source>
        <dbReference type="ARBA" id="ARBA00023180"/>
    </source>
</evidence>
<feature type="domain" description="Cadherin" evidence="32">
    <location>
        <begin position="927"/>
        <end position="1028"/>
    </location>
</feature>
<dbReference type="PROSITE" id="PS50221">
    <property type="entry name" value="GAIN_B"/>
    <property type="match status" value="1"/>
</dbReference>
<evidence type="ECO:0000256" key="14">
    <source>
        <dbReference type="ARBA" id="ARBA00023136"/>
    </source>
</evidence>
<evidence type="ECO:0000256" key="2">
    <source>
        <dbReference type="ARBA" id="ARBA00004651"/>
    </source>
</evidence>
<dbReference type="GeneTree" id="ENSGT00940000159839"/>
<dbReference type="PROSITE" id="PS01186">
    <property type="entry name" value="EGF_2"/>
    <property type="match status" value="2"/>
</dbReference>
<dbReference type="PROSITE" id="PS50027">
    <property type="entry name" value="EGF_LAM_2"/>
    <property type="match status" value="1"/>
</dbReference>
<feature type="domain" description="Cadherin" evidence="32">
    <location>
        <begin position="405"/>
        <end position="510"/>
    </location>
</feature>
<dbReference type="CDD" id="cd00110">
    <property type="entry name" value="LamG"/>
    <property type="match status" value="2"/>
</dbReference>
<dbReference type="Pfam" id="PF02210">
    <property type="entry name" value="Laminin_G_2"/>
    <property type="match status" value="2"/>
</dbReference>
<dbReference type="InterPro" id="IPR001879">
    <property type="entry name" value="GPCR_2_extracellular_dom"/>
</dbReference>
<dbReference type="InterPro" id="IPR056286">
    <property type="entry name" value="Cadherin_CELSR1-3_9th"/>
</dbReference>
<dbReference type="FunFam" id="2.10.25.10:FF:000089">
    <property type="entry name" value="Cadherin EGF LAG seven-pass G-type receptor 3"/>
    <property type="match status" value="1"/>
</dbReference>
<dbReference type="Pfam" id="PF00028">
    <property type="entry name" value="Cadherin"/>
    <property type="match status" value="8"/>
</dbReference>
<keyword evidence="34" id="KW-1185">Reference proteome</keyword>
<evidence type="ECO:0000256" key="8">
    <source>
        <dbReference type="ARBA" id="ARBA00022692"/>
    </source>
</evidence>
<evidence type="ECO:0000313" key="34">
    <source>
        <dbReference type="Proteomes" id="UP000694557"/>
    </source>
</evidence>
<feature type="transmembrane region" description="Helical" evidence="25">
    <location>
        <begin position="2474"/>
        <end position="2493"/>
    </location>
</feature>
<dbReference type="PROSITE" id="PS00022">
    <property type="entry name" value="EGF_1"/>
    <property type="match status" value="5"/>
</dbReference>
<dbReference type="InterPro" id="IPR057244">
    <property type="entry name" value="GAIN_B"/>
</dbReference>
<dbReference type="Gene3D" id="2.60.40.60">
    <property type="entry name" value="Cadherins"/>
    <property type="match status" value="9"/>
</dbReference>
<dbReference type="PROSITE" id="PS50026">
    <property type="entry name" value="EGF_3"/>
    <property type="match status" value="5"/>
</dbReference>
<dbReference type="GO" id="GO:0004930">
    <property type="term" value="F:G protein-coupled receptor activity"/>
    <property type="evidence" value="ECO:0007669"/>
    <property type="project" value="UniProtKB-KW"/>
</dbReference>
<feature type="domain" description="Laminin G" evidence="26">
    <location>
        <begin position="1375"/>
        <end position="1579"/>
    </location>
</feature>
<evidence type="ECO:0000256" key="5">
    <source>
        <dbReference type="ARBA" id="ARBA00022475"/>
    </source>
</evidence>
<dbReference type="FunFam" id="2.10.25.10:FF:000047">
    <property type="entry name" value="Cadherin EGF LAG seven-pass G-type receptor 2"/>
    <property type="match status" value="1"/>
</dbReference>
<feature type="transmembrane region" description="Helical" evidence="25">
    <location>
        <begin position="2513"/>
        <end position="2534"/>
    </location>
</feature>
<keyword evidence="20 23" id="KW-0424">Laminin EGF-like domain</keyword>
<comment type="similarity">
    <text evidence="3">Belongs to the G-protein coupled receptor 2 family. LN-TM7 subfamily.</text>
</comment>
<dbReference type="SMART" id="SM00008">
    <property type="entry name" value="HormR"/>
    <property type="match status" value="1"/>
</dbReference>
<evidence type="ECO:0000313" key="33">
    <source>
        <dbReference type="Ensembl" id="ENSOKIP00005053501.1"/>
    </source>
</evidence>
<dbReference type="SMART" id="SM00179">
    <property type="entry name" value="EGF_CA"/>
    <property type="match status" value="4"/>
</dbReference>
<evidence type="ECO:0000256" key="25">
    <source>
        <dbReference type="SAM" id="Phobius"/>
    </source>
</evidence>
<dbReference type="InterPro" id="IPR015919">
    <property type="entry name" value="Cadherin-like_sf"/>
</dbReference>
<keyword evidence="6 22" id="KW-0245">EGF-like domain</keyword>
<dbReference type="GO" id="GO:0005509">
    <property type="term" value="F:calcium ion binding"/>
    <property type="evidence" value="ECO:0007669"/>
    <property type="project" value="UniProtKB-UniRule"/>
</dbReference>
<dbReference type="FunFam" id="2.10.25.10:FF:000011">
    <property type="entry name" value="Cadherin EGF LAG seven-pass G-type receptor"/>
    <property type="match status" value="1"/>
</dbReference>
<dbReference type="PROSITE" id="PS50227">
    <property type="entry name" value="G_PROTEIN_RECEP_F2_3"/>
    <property type="match status" value="1"/>
</dbReference>
<dbReference type="FunFam" id="2.60.120.200:FF:000020">
    <property type="entry name" value="Cadherin EGF LAG seven-pass G-type receptor 2"/>
    <property type="match status" value="1"/>
</dbReference>
<dbReference type="InterPro" id="IPR000203">
    <property type="entry name" value="GPS"/>
</dbReference>
<evidence type="ECO:0000259" key="26">
    <source>
        <dbReference type="PROSITE" id="PS50025"/>
    </source>
</evidence>
<evidence type="ECO:0000256" key="6">
    <source>
        <dbReference type="ARBA" id="ARBA00022536"/>
    </source>
</evidence>
<dbReference type="Ensembl" id="ENSOKIT00005056609.1">
    <property type="protein sequence ID" value="ENSOKIP00005053501.1"/>
    <property type="gene ID" value="ENSOKIG00005022059.1"/>
</dbReference>
<evidence type="ECO:0000256" key="18">
    <source>
        <dbReference type="ARBA" id="ARBA00023224"/>
    </source>
</evidence>
<dbReference type="PANTHER" id="PTHR24026">
    <property type="entry name" value="FAT ATYPICAL CADHERIN-RELATED"/>
    <property type="match status" value="1"/>
</dbReference>
<dbReference type="FunFam" id="2.60.40.60:FF:000013">
    <property type="entry name" value="Cadherin EGF LAG seven-pass G-type receptor"/>
    <property type="match status" value="1"/>
</dbReference>
<dbReference type="InterPro" id="IPR046338">
    <property type="entry name" value="GAIN_dom_sf"/>
</dbReference>
<dbReference type="FunFam" id="2.60.40.60:FF:000029">
    <property type="entry name" value="Cadherin EGF LAG seven-pass G-type receptor 3"/>
    <property type="match status" value="1"/>
</dbReference>
<feature type="disulfide bond" evidence="23">
    <location>
        <begin position="1940"/>
        <end position="1957"/>
    </location>
</feature>
<organism evidence="33 34">
    <name type="scientific">Oncorhynchus kisutch</name>
    <name type="common">Coho salmon</name>
    <name type="synonym">Salmo kisutch</name>
    <dbReference type="NCBI Taxonomy" id="8019"/>
    <lineage>
        <taxon>Eukaryota</taxon>
        <taxon>Metazoa</taxon>
        <taxon>Chordata</taxon>
        <taxon>Craniata</taxon>
        <taxon>Vertebrata</taxon>
        <taxon>Euteleostomi</taxon>
        <taxon>Actinopterygii</taxon>
        <taxon>Neopterygii</taxon>
        <taxon>Teleostei</taxon>
        <taxon>Protacanthopterygii</taxon>
        <taxon>Salmoniformes</taxon>
        <taxon>Salmonidae</taxon>
        <taxon>Salmoninae</taxon>
        <taxon>Oncorhynchus</taxon>
    </lineage>
</organism>
<dbReference type="GO" id="GO:0007156">
    <property type="term" value="P:homophilic cell adhesion via plasma membrane adhesion molecules"/>
    <property type="evidence" value="ECO:0007669"/>
    <property type="project" value="InterPro"/>
</dbReference>
<dbReference type="FunFam" id="4.10.1240.10:FF:000021">
    <property type="entry name" value="Cadherin EGF LAG seven-pass G-type receptor"/>
    <property type="match status" value="1"/>
</dbReference>
<keyword evidence="8 25" id="KW-0812">Transmembrane</keyword>
<evidence type="ECO:0000259" key="29">
    <source>
        <dbReference type="PROSITE" id="PS50221"/>
    </source>
</evidence>
<keyword evidence="11 21" id="KW-0106">Calcium</keyword>
<dbReference type="GO" id="GO:0007166">
    <property type="term" value="P:cell surface receptor signaling pathway"/>
    <property type="evidence" value="ECO:0007669"/>
    <property type="project" value="InterPro"/>
</dbReference>
<feature type="domain" description="Cadherin" evidence="32">
    <location>
        <begin position="297"/>
        <end position="404"/>
    </location>
</feature>
<feature type="domain" description="EGF-like" evidence="27">
    <location>
        <begin position="1807"/>
        <end position="1843"/>
    </location>
</feature>
<name>A0A8C7MH70_ONCKI</name>
<dbReference type="FunFam" id="2.10.25.10:FF:000286">
    <property type="entry name" value="Cadherin EGF LAG seven-pass G-type receptor 3"/>
    <property type="match status" value="1"/>
</dbReference>
<dbReference type="InterPro" id="IPR017981">
    <property type="entry name" value="GPCR_2-like_7TM"/>
</dbReference>
<feature type="transmembrane region" description="Helical" evidence="25">
    <location>
        <begin position="2546"/>
        <end position="2567"/>
    </location>
</feature>
<dbReference type="InterPro" id="IPR000152">
    <property type="entry name" value="EGF-type_Asp/Asn_hydroxyl_site"/>
</dbReference>
<comment type="caution">
    <text evidence="22">Lacks conserved residue(s) required for the propagation of feature annotation.</text>
</comment>
<comment type="function">
    <text evidence="1">Receptor that may have an important role in cell/cell signaling during nervous system formation.</text>
</comment>
<feature type="compositionally biased region" description="Polar residues" evidence="24">
    <location>
        <begin position="2792"/>
        <end position="2807"/>
    </location>
</feature>
<dbReference type="Gene3D" id="2.170.300.10">
    <property type="entry name" value="Tie2 ligand-binding domain superfamily"/>
    <property type="match status" value="1"/>
</dbReference>
<evidence type="ECO:0000256" key="7">
    <source>
        <dbReference type="ARBA" id="ARBA00022553"/>
    </source>
</evidence>
<feature type="transmembrane region" description="Helical" evidence="25">
    <location>
        <begin position="2407"/>
        <end position="2424"/>
    </location>
</feature>
<keyword evidence="10" id="KW-0677">Repeat</keyword>
<feature type="domain" description="GAIN-B" evidence="29">
    <location>
        <begin position="2215"/>
        <end position="2363"/>
    </location>
</feature>
<evidence type="ECO:0000256" key="16">
    <source>
        <dbReference type="ARBA" id="ARBA00023170"/>
    </source>
</evidence>
<evidence type="ECO:0000256" key="19">
    <source>
        <dbReference type="ARBA" id="ARBA00023278"/>
    </source>
</evidence>
<evidence type="ECO:0000259" key="27">
    <source>
        <dbReference type="PROSITE" id="PS50026"/>
    </source>
</evidence>
<keyword evidence="17" id="KW-0325">Glycoprotein</keyword>
<feature type="domain" description="Laminin EGF-like" evidence="28">
    <location>
        <begin position="1938"/>
        <end position="1985"/>
    </location>
</feature>
<dbReference type="SUPFAM" id="SSF57196">
    <property type="entry name" value="EGF/Laminin"/>
    <property type="match status" value="3"/>
</dbReference>
<dbReference type="PRINTS" id="PR00249">
    <property type="entry name" value="GPCRSECRETIN"/>
</dbReference>
<keyword evidence="12 25" id="KW-1133">Transmembrane helix</keyword>
<dbReference type="PRINTS" id="PR00205">
    <property type="entry name" value="CADHERIN"/>
</dbReference>
<dbReference type="PROSITE" id="PS50025">
    <property type="entry name" value="LAM_G_DOMAIN"/>
    <property type="match status" value="2"/>
</dbReference>
<keyword evidence="13" id="KW-0297">G-protein coupled receptor</keyword>
<evidence type="ECO:0000256" key="23">
    <source>
        <dbReference type="PROSITE-ProRule" id="PRU00460"/>
    </source>
</evidence>
<sequence>MLCSDPRNILTNHGTGLDGEDPGKTCSVDFIDVLDRFDRTLTPKYARHIFNIERQHGIVYFSGKVHCALLRKNPAPLYIQIKSSTSDNFILIHFNTFVHGQNCFIKYRRKANEVFDNGSVLPNCLQPNERNELDLFCRVQHLWNYTTVRVKLRINSLHSHAMFTDGGLGRLGSWTKRKKRNVNTAPQFQLPNYQVSVPENEPAGTRVITLKALDTDDDDDGEVEYDIEALFDSRSNDYFKINLQTGSITTLQPLDREVKDTHIFKVIATDNGTPKRSATAYLTVTISDTNDHGPVFEQTEYRVSIRENVEIGFEVLTIRATDGDAPSNANMIYKIVNEGEDNAGFEIDPRNGLVKIRVRPDRETLTQYQLMVEANDQGKDPGPRSATATVYISVEDENDNYPQFSENRYVVQVLESVTVNTKVAQVKATDKDEGNNAKVHYSIISGNVKGQFYIHSPTGVIDIINPLDYEIIREYNLRIKAQDGGRPPLINGTGIVVVQVVDVNDNAPMFVSTPFQATVLENVAVGCSVIHIQAIDADSGDNSHLQYRLTAMAPGFPFIINNSTGWITVSVELDRETTDFYTFGVEAVDHGVPVMSSSASVSVTVLDVNDNVPTFTQRLYSLKMNEDALVGTSVLALSAIDRDANSVVTYQISSGNTRNRFTITSQTAGAVITLAMPLDYKQEHQYVLAVTASDGTRYDTAQVFINVTDANTHQPVFQIANYQVTIGEDRPVGSTVVVISATDEDTGENARISYVMEDNVPQFKINPDTGAITTQIEIDYEDQASYTLAVIARDNGIPQKSDTTYVEIIVLDANDNAPQFLRDIYQGTVFEDAPVYTSIIQISASDRDSGSNGRLSYTFQGGDDGEGDFFIEPYSGIIRTARKLDRENVPVYNLKAFAVDKGFPPLKASMDVQVSVLDINDNAPVFEKDELYVYVVENSPVGSIVARITATDPDKGSNAQILFQIVEGNVPEVFQLDIFNGDLIALTDLDYESQIEYTIIVQATSAPLVSRAIVHIRLLDVNDNDPVLHDFEIIFNNYVTNRSNSFPAGVIGKVPAQDPDVSDNLQYNFVEGNELSLLILNKDNGDMRLSRDLDNNRPLEATMKISVTDGVHRVTALCTLRVTIITDDMLTNSITVRLENMSQERFLSPLLALFMEGVAAVLSTRPDGVFVFNIQKDTHVQGRILNVTFSALRPPGGPGGTIPSGPFFPSEALQEQIYLNRTLLTLVSSQHVLPFDDNICLREPCENYMKCVSVLRFDSSAPFVSSDTVLFRPIHPVTGLRCRCPAGFTGDYCETEIDLCYSGPCQNNGKCRSREGGYTCECPEDFTGEHCEVNSRSGRCVPGVCKNGARCVDLLVGGFVCQCLPGEYQKPYCEMSTRSFPGQSFITFRGLRQRFHFTVSFMFATRERNALLLYNGRFNEKHDFMALEIIEDQIQLTFSAGEAKTTVLPFVLSGVSDGQWHRVQLHYYNKPNIGRLGIPHGPSGEKVAVVAVDDCDIAMAIGFGGQIGNYSCAAQGIQTGQKKSLDLTGPLLLGGVPNLPEDFPVRNRDFVGCMRDLTIDSKPVDMASYVANNGTAAGCTAKKDFCTQRVCLNGGVCVNKWSTYSCGCPLGYGGKNCEQVMPSPQHFDGHALVWWREPEVTISVPWYMGLMFRTRQSSGTLLQANAGDFSKIHLLISGRHVRFQVFLGVKQVALLDFSQVRVNDGEWHHVLVELKSIKDGKDIKYMALVSLDYGMFQVLTASLIGNQLPGLRLRSLFVGGLMKKDGTVQSGLKGCMQGVRMGETSTNLANVNMLQGQKVRVEDGCEVANPCTPNVCPEHSHCTDNWSSHTCMCHPGYFGRECVDACFLNPCQHVSTCVHQPSSPHGYGCQCGHNSYGQYCQNKANLPCARGWWGNPICGPCNCDVSKGFYRDCNKTTGECRCKDNYYRPEGGDTCYSCECFQLGAMSRSCHPHTGQCQCRTGVIGRQCNRCDNPFAEVTSSGCTVVYEGCPKAFDAGIWWPTTQFEQPAAMKCPKGSTGTAIRHCSDENGWLPPNLFNCTSITFSQLKKEDEELHLNSSRMDGERSKGMASMLRSATNRTEDLQGNDVKTAYSLLTRLLQYESQQLGFDMAATRDIHFHEVAGSAILDPANRGHWEQIQRSEGGTALLLHSFEEYAQALAQNMRKTYLKPFTVVTENMIVSLDYLDPSRPERTNIPHFQEIQEAYSKEMESSVRFPEFPTQQEQPEEVKDATAINAPPVQAESTTVGHQVSAKKMRRHAEVPGPLPVAVVIIYRTLGQLLPENYDVDRRSLRLPKRPIINTPIVSTVVYRKAYLSILYLRSFQGTGGWSAKGCELVFRNSTHISCQCSHMSSSAVLMDISKREHGEVLPLKIITYITVSASLVALLITFLLLAILRKLRSNLHSIHKNLVVSIFLSQLVLLFGINQTENAFMCTVVAILLHYFYMCTFAWMLVEGLHIYRMLTEVRNINHGRMRFYYAIGWGIPAIITGLAVGLDPEGYGNPDFCWLSVHDTLIWSIAGPIAIHVAYHVGWIPFKHNKHFLSSCSLHVAFLHLLLLSATWLLGLMAVNSDILSLHYLFAIFSCLQGVCIFFFYCVFNKEVRTNLKNILTGMKSIVEEPTATRSTLLTVSTHQIKSNQIKFIYIALRTSADISKCCTETQPKTPNSKQCRCRSTVARKNSLERPIPRKKPREEPDSDSDSELSVDEHSSSYASSHSSDSDDHRESRKHRWNNERPSQHNTPKVDTVANHVKPYWPVELPTASESEEPCGVELLRVETTVNVELHQDNKINRESLYQNDSAPPSSPDCNQTEKRRGILKNKINTPPPLTDKNMKNRLREKLSDYNPHSISTRTTPVPPSPVSSHLRPVIGGNGVLIKSPPRLPVPPHPPLSPWDLRNGVVMTTTSTMMSPLVNGVNGVQDAQDSDSE</sequence>
<protein>
    <submittedName>
        <fullName evidence="33">Cadherin EGF LAG seven-pass G-type receptor 1-like</fullName>
    </submittedName>
</protein>
<dbReference type="Pfam" id="PF00053">
    <property type="entry name" value="EGF_laminin"/>
    <property type="match status" value="1"/>
</dbReference>
<dbReference type="InterPro" id="IPR002049">
    <property type="entry name" value="LE_dom"/>
</dbReference>
<keyword evidence="5" id="KW-1003">Cell membrane</keyword>
<dbReference type="SUPFAM" id="SSF49899">
    <property type="entry name" value="Concanavalin A-like lectins/glucanases"/>
    <property type="match status" value="2"/>
</dbReference>
<evidence type="ECO:0000256" key="15">
    <source>
        <dbReference type="ARBA" id="ARBA00023157"/>
    </source>
</evidence>
<dbReference type="InterPro" id="IPR020894">
    <property type="entry name" value="Cadherin_CS"/>
</dbReference>
<dbReference type="PROSITE" id="PS00232">
    <property type="entry name" value="CADHERIN_1"/>
    <property type="match status" value="7"/>
</dbReference>
<feature type="domain" description="Cadherin" evidence="32">
    <location>
        <begin position="821"/>
        <end position="926"/>
    </location>
</feature>
<reference evidence="33" key="2">
    <citation type="submission" date="2025-09" db="UniProtKB">
        <authorList>
            <consortium name="Ensembl"/>
        </authorList>
    </citation>
    <scope>IDENTIFICATION</scope>
</reference>
<dbReference type="InterPro" id="IPR000832">
    <property type="entry name" value="GPCR_2_secretin-like"/>
</dbReference>
<dbReference type="FunFam" id="2.60.40.60:FF:000181">
    <property type="entry name" value="Predicted protein"/>
    <property type="match status" value="1"/>
</dbReference>
<reference evidence="33" key="1">
    <citation type="submission" date="2025-08" db="UniProtKB">
        <authorList>
            <consortium name="Ensembl"/>
        </authorList>
    </citation>
    <scope>IDENTIFICATION</scope>
</reference>
<feature type="domain" description="EGF-like" evidence="27">
    <location>
        <begin position="1336"/>
        <end position="1374"/>
    </location>
</feature>
<feature type="domain" description="Cadherin" evidence="32">
    <location>
        <begin position="189"/>
        <end position="296"/>
    </location>
</feature>
<comment type="subcellular location">
    <subcellularLocation>
        <location evidence="2">Cell membrane</location>
        <topology evidence="2">Multi-pass membrane protein</topology>
    </subcellularLocation>
</comment>
<dbReference type="SMART" id="SM00303">
    <property type="entry name" value="GPS"/>
    <property type="match status" value="1"/>
</dbReference>
<feature type="domain" description="G-protein coupled receptors family 2 profile 2" evidence="31">
    <location>
        <begin position="2370"/>
        <end position="2597"/>
    </location>
</feature>
<dbReference type="CDD" id="cd11304">
    <property type="entry name" value="Cadherin_repeat"/>
    <property type="match status" value="8"/>
</dbReference>
<dbReference type="InterPro" id="IPR036445">
    <property type="entry name" value="GPCR_2_extracell_dom_sf"/>
</dbReference>
<evidence type="ECO:0000259" key="31">
    <source>
        <dbReference type="PROSITE" id="PS50261"/>
    </source>
</evidence>
<feature type="compositionally biased region" description="Basic and acidic residues" evidence="24">
    <location>
        <begin position="2716"/>
        <end position="2735"/>
    </location>
</feature>
<dbReference type="Gene3D" id="2.60.120.200">
    <property type="match status" value="2"/>
</dbReference>
<feature type="domain" description="EGF-like" evidence="27">
    <location>
        <begin position="1844"/>
        <end position="1881"/>
    </location>
</feature>